<feature type="domain" description="PhoD-like phosphatase metallophosphatase" evidence="3">
    <location>
        <begin position="156"/>
        <end position="489"/>
    </location>
</feature>
<evidence type="ECO:0000259" key="3">
    <source>
        <dbReference type="Pfam" id="PF09423"/>
    </source>
</evidence>
<dbReference type="InterPro" id="IPR018946">
    <property type="entry name" value="PhoD-like_MPP"/>
</dbReference>
<dbReference type="PROSITE" id="PS51318">
    <property type="entry name" value="TAT"/>
    <property type="match status" value="1"/>
</dbReference>
<dbReference type="Pfam" id="PF09423">
    <property type="entry name" value="PhoD"/>
    <property type="match status" value="1"/>
</dbReference>
<evidence type="ECO:0000256" key="2">
    <source>
        <dbReference type="SAM" id="SignalP"/>
    </source>
</evidence>
<dbReference type="SUPFAM" id="SSF56300">
    <property type="entry name" value="Metallo-dependent phosphatases"/>
    <property type="match status" value="1"/>
</dbReference>
<feature type="signal peptide" evidence="2">
    <location>
        <begin position="1"/>
        <end position="28"/>
    </location>
</feature>
<dbReference type="InterPro" id="IPR032093">
    <property type="entry name" value="PhoD_N"/>
</dbReference>
<feature type="region of interest" description="Disordered" evidence="1">
    <location>
        <begin position="513"/>
        <end position="552"/>
    </location>
</feature>
<dbReference type="EMBL" id="BOML01000056">
    <property type="protein sequence ID" value="GIE05387.1"/>
    <property type="molecule type" value="Genomic_DNA"/>
</dbReference>
<feature type="compositionally biased region" description="Basic and acidic residues" evidence="1">
    <location>
        <begin position="543"/>
        <end position="552"/>
    </location>
</feature>
<dbReference type="Gene3D" id="2.60.40.380">
    <property type="entry name" value="Purple acid phosphatase-like, N-terminal"/>
    <property type="match status" value="1"/>
</dbReference>
<dbReference type="Pfam" id="PF16655">
    <property type="entry name" value="PhoD_N"/>
    <property type="match status" value="1"/>
</dbReference>
<organism evidence="5 6">
    <name type="scientific">Paractinoplanes durhamensis</name>
    <dbReference type="NCBI Taxonomy" id="113563"/>
    <lineage>
        <taxon>Bacteria</taxon>
        <taxon>Bacillati</taxon>
        <taxon>Actinomycetota</taxon>
        <taxon>Actinomycetes</taxon>
        <taxon>Micromonosporales</taxon>
        <taxon>Micromonosporaceae</taxon>
        <taxon>Paractinoplanes</taxon>
    </lineage>
</organism>
<dbReference type="Gene3D" id="3.60.21.70">
    <property type="entry name" value="PhoD-like phosphatase"/>
    <property type="match status" value="1"/>
</dbReference>
<dbReference type="InterPro" id="IPR006311">
    <property type="entry name" value="TAT_signal"/>
</dbReference>
<evidence type="ECO:0000259" key="4">
    <source>
        <dbReference type="Pfam" id="PF16655"/>
    </source>
</evidence>
<reference evidence="5 6" key="1">
    <citation type="submission" date="2021-01" db="EMBL/GenBank/DDBJ databases">
        <title>Whole genome shotgun sequence of Actinoplanes durhamensis NBRC 14914.</title>
        <authorList>
            <person name="Komaki H."/>
            <person name="Tamura T."/>
        </authorList>
    </citation>
    <scope>NUCLEOTIDE SEQUENCE [LARGE SCALE GENOMIC DNA]</scope>
    <source>
        <strain evidence="5 6">NBRC 14914</strain>
    </source>
</reference>
<dbReference type="InterPro" id="IPR052900">
    <property type="entry name" value="Phospholipid_Metab_Enz"/>
</dbReference>
<keyword evidence="6" id="KW-1185">Reference proteome</keyword>
<dbReference type="PANTHER" id="PTHR43606:SF2">
    <property type="entry name" value="ALKALINE PHOSPHATASE FAMILY PROTEIN (AFU_ORTHOLOGUE AFUA_5G03860)"/>
    <property type="match status" value="1"/>
</dbReference>
<evidence type="ECO:0000313" key="6">
    <source>
        <dbReference type="Proteomes" id="UP000637628"/>
    </source>
</evidence>
<gene>
    <name evidence="5" type="ORF">Adu01nite_67370</name>
</gene>
<feature type="chain" id="PRO_5046536909" evidence="2">
    <location>
        <begin position="29"/>
        <end position="552"/>
    </location>
</feature>
<evidence type="ECO:0000313" key="5">
    <source>
        <dbReference type="EMBL" id="GIE05387.1"/>
    </source>
</evidence>
<dbReference type="CDD" id="cd07389">
    <property type="entry name" value="MPP_PhoD"/>
    <property type="match status" value="1"/>
</dbReference>
<feature type="domain" description="Phospholipase D N-terminal" evidence="4">
    <location>
        <begin position="44"/>
        <end position="142"/>
    </location>
</feature>
<proteinExistence type="predicted"/>
<dbReference type="RefSeq" id="WP_203733036.1">
    <property type="nucleotide sequence ID" value="NZ_BAAATX010000018.1"/>
</dbReference>
<dbReference type="InterPro" id="IPR038607">
    <property type="entry name" value="PhoD-like_sf"/>
</dbReference>
<dbReference type="PANTHER" id="PTHR43606">
    <property type="entry name" value="PHOSPHATASE, PUTATIVE (AFU_ORTHOLOGUE AFUA_6G08710)-RELATED"/>
    <property type="match status" value="1"/>
</dbReference>
<name>A0ABQ3Z6D1_9ACTN</name>
<evidence type="ECO:0000256" key="1">
    <source>
        <dbReference type="SAM" id="MobiDB-lite"/>
    </source>
</evidence>
<keyword evidence="2" id="KW-0732">Signal</keyword>
<accession>A0ABQ3Z6D1</accession>
<comment type="caution">
    <text evidence="5">The sequence shown here is derived from an EMBL/GenBank/DDBJ whole genome shotgun (WGS) entry which is preliminary data.</text>
</comment>
<dbReference type="InterPro" id="IPR029052">
    <property type="entry name" value="Metallo-depent_PP-like"/>
</dbReference>
<protein>
    <submittedName>
        <fullName evidence="5">Alkaline phosphatase</fullName>
    </submittedName>
</protein>
<dbReference type="Proteomes" id="UP000637628">
    <property type="component" value="Unassembled WGS sequence"/>
</dbReference>
<sequence>MALTRRTLLLSSAAVGAAGAATTLPLSAAATAYRGPLRSDPFTLGVASGDPEPDGFVLWTRLAPTPLAEDGLGGMPSRDVPVEWEIAADERFRRVVRRGVTIARAAAAHTVHVELTHLLAGREYFYRFRAERYVSRVGRTRTAPARWARCDSLAMSFVSCSQYEHGYFTAYRRVAEDEPELILHLGDYQYEYKAGDYVIPGGNPRDHLGPETVTLANYRQRHAQYKADPDLQAAHAVAPWAVVFDDHEVENNWADETPERPDPDFLARRAAAFQAYYENMPLRRTSIPRGIDMQLYRRIQWGRLATFHMLDTRQFRDDQACGDGHKECADAYAPGRSITGAEQERWLLDGFRRSTAQWDILGQQVFFGQRDNNAGPAVVTSMDSWDGYVASRERITRGWVDAGVRNPVVLTGDVHAHWADELKLDYRDPTTRTVGTELVCSSITSGGNGADSAPATHPWAAWNPHLRFYSNQRGYVRTRITPSAMTADFRVLPFVTTPGAAAHTRATFVVEDRVPGLQQTADTPTPTPAPAPALRSTAGDGSDTVRQETERP</sequence>